<dbReference type="EMBL" id="JAAKFY010000010">
    <property type="protein sequence ID" value="KAF3850644.1"/>
    <property type="molecule type" value="Genomic_DNA"/>
</dbReference>
<reference evidence="1 2" key="1">
    <citation type="submission" date="2020-03" db="EMBL/GenBank/DDBJ databases">
        <title>Dissostichus mawsoni Genome sequencing and assembly.</title>
        <authorList>
            <person name="Park H."/>
        </authorList>
    </citation>
    <scope>NUCLEOTIDE SEQUENCE [LARGE SCALE GENOMIC DNA]</scope>
    <source>
        <strain evidence="1">DM0001</strain>
        <tissue evidence="1">Muscle</tissue>
    </source>
</reference>
<dbReference type="Proteomes" id="UP000518266">
    <property type="component" value="Unassembled WGS sequence"/>
</dbReference>
<accession>A0A7J5YMA3</accession>
<evidence type="ECO:0000313" key="2">
    <source>
        <dbReference type="Proteomes" id="UP000518266"/>
    </source>
</evidence>
<name>A0A7J5YMA3_DISMA</name>
<organism evidence="1 2">
    <name type="scientific">Dissostichus mawsoni</name>
    <name type="common">Antarctic cod</name>
    <dbReference type="NCBI Taxonomy" id="36200"/>
    <lineage>
        <taxon>Eukaryota</taxon>
        <taxon>Metazoa</taxon>
        <taxon>Chordata</taxon>
        <taxon>Craniata</taxon>
        <taxon>Vertebrata</taxon>
        <taxon>Euteleostomi</taxon>
        <taxon>Actinopterygii</taxon>
        <taxon>Neopterygii</taxon>
        <taxon>Teleostei</taxon>
        <taxon>Neoteleostei</taxon>
        <taxon>Acanthomorphata</taxon>
        <taxon>Eupercaria</taxon>
        <taxon>Perciformes</taxon>
        <taxon>Notothenioidei</taxon>
        <taxon>Nototheniidae</taxon>
        <taxon>Dissostichus</taxon>
    </lineage>
</organism>
<protein>
    <submittedName>
        <fullName evidence="1">Uncharacterized protein</fullName>
    </submittedName>
</protein>
<proteinExistence type="predicted"/>
<evidence type="ECO:0000313" key="1">
    <source>
        <dbReference type="EMBL" id="KAF3850644.1"/>
    </source>
</evidence>
<gene>
    <name evidence="1" type="ORF">F7725_012417</name>
</gene>
<dbReference type="AlphaFoldDB" id="A0A7J5YMA3"/>
<sequence length="267" mass="29398">MTSPGVERVLQRLSAPHRCVFLDFGKRMRPVVLSPPWRRRGGCFSLSLGGHCIPNHCSWSAHCAASLSLPSRSPSSPLPSMSSPSSSTVASVGLSSFSIFCIPSRDFWSLGLGVVWPLSEGFVQQSFSFLLRHGVLQAHGGQDGERLSRGSFEQQRLHAVTVQLDGLRPQVQSSGVTLTVEAVTTGPQGTHGKGLEKLVDECVRFDPNGQPFQVGDALNHIHRHGGHLGSFHREREETCRRRRERTILHQLLGFITTKTWLCDFDSP</sequence>
<dbReference type="OrthoDB" id="308440at2759"/>
<keyword evidence="2" id="KW-1185">Reference proteome</keyword>
<comment type="caution">
    <text evidence="1">The sequence shown here is derived from an EMBL/GenBank/DDBJ whole genome shotgun (WGS) entry which is preliminary data.</text>
</comment>